<dbReference type="OrthoDB" id="9800334at2"/>
<dbReference type="PROSITE" id="PS51332">
    <property type="entry name" value="B12_BINDING"/>
    <property type="match status" value="1"/>
</dbReference>
<organism evidence="2 3">
    <name type="scientific">Dermacoccus nishinomiyaensis</name>
    <dbReference type="NCBI Taxonomy" id="1274"/>
    <lineage>
        <taxon>Bacteria</taxon>
        <taxon>Bacillati</taxon>
        <taxon>Actinomycetota</taxon>
        <taxon>Actinomycetes</taxon>
        <taxon>Micrococcales</taxon>
        <taxon>Dermacoccaceae</taxon>
        <taxon>Dermacoccus</taxon>
    </lineage>
</organism>
<dbReference type="SUPFAM" id="SSF52242">
    <property type="entry name" value="Cobalamin (vitamin B12)-binding domain"/>
    <property type="match status" value="1"/>
</dbReference>
<feature type="domain" description="B12-binding" evidence="1">
    <location>
        <begin position="99"/>
        <end position="220"/>
    </location>
</feature>
<dbReference type="AlphaFoldDB" id="A0A075JIA2"/>
<reference evidence="2 3" key="1">
    <citation type="submission" date="2014-07" db="EMBL/GenBank/DDBJ databases">
        <title>Genome Sequencing of Dermacoccus nishinomiyaensis.</title>
        <authorList>
            <person name="Hong K.W."/>
            <person name="Chan K.G."/>
        </authorList>
    </citation>
    <scope>NUCLEOTIDE SEQUENCE [LARGE SCALE GENOMIC DNA]</scope>
    <source>
        <strain evidence="2 3">M25</strain>
    </source>
</reference>
<dbReference type="Gene3D" id="3.40.50.280">
    <property type="entry name" value="Cobalamin-binding domain"/>
    <property type="match status" value="1"/>
</dbReference>
<dbReference type="GeneID" id="41842159"/>
<dbReference type="Pfam" id="PF02607">
    <property type="entry name" value="B12-binding_2"/>
    <property type="match status" value="1"/>
</dbReference>
<dbReference type="eggNOG" id="COG5012">
    <property type="taxonomic scope" value="Bacteria"/>
</dbReference>
<dbReference type="GO" id="GO:0031419">
    <property type="term" value="F:cobalamin binding"/>
    <property type="evidence" value="ECO:0007669"/>
    <property type="project" value="InterPro"/>
</dbReference>
<sequence length="227" mass="24063">MDLQTNDILTAEVGRRIFDAVLTLDEDALRAEFARARGEHGVDALVADVLVPALHHVGVMWSAGELSVMHEHHASNIVRSVVSEFRGEAVRTESERDARPRVVLTCPPGELHDLPNHLFSAMLVERGWAPLVLGANTPWAATSAAVRATSARACVISGMKATSFAARRSELTVMARSTPVYVAGPGATLAGVPGVVALGDDWREAADVVTGRLAAPLVDPAQVPRSA</sequence>
<dbReference type="HOGENOM" id="CLU_1218191_0_0_11"/>
<name>A0A075JIA2_9MICO</name>
<evidence type="ECO:0000259" key="1">
    <source>
        <dbReference type="PROSITE" id="PS51332"/>
    </source>
</evidence>
<dbReference type="InterPro" id="IPR006158">
    <property type="entry name" value="Cobalamin-bd"/>
</dbReference>
<dbReference type="InterPro" id="IPR036594">
    <property type="entry name" value="Meth_synthase_dom"/>
</dbReference>
<keyword evidence="3" id="KW-1185">Reference proteome</keyword>
<dbReference type="Proteomes" id="UP000027986">
    <property type="component" value="Chromosome"/>
</dbReference>
<dbReference type="InterPro" id="IPR003759">
    <property type="entry name" value="Cbl-bd_cap"/>
</dbReference>
<dbReference type="Gene3D" id="1.10.1240.10">
    <property type="entry name" value="Methionine synthase domain"/>
    <property type="match status" value="1"/>
</dbReference>
<accession>A0A075JIA2</accession>
<dbReference type="RefSeq" id="WP_038569893.1">
    <property type="nucleotide sequence ID" value="NZ_CP008889.1"/>
</dbReference>
<evidence type="ECO:0000313" key="2">
    <source>
        <dbReference type="EMBL" id="AIF41856.1"/>
    </source>
</evidence>
<proteinExistence type="predicted"/>
<dbReference type="KEGG" id="dni:HX89_14150"/>
<dbReference type="GO" id="GO:0046872">
    <property type="term" value="F:metal ion binding"/>
    <property type="evidence" value="ECO:0007669"/>
    <property type="project" value="InterPro"/>
</dbReference>
<dbReference type="EMBL" id="CP008889">
    <property type="protein sequence ID" value="AIF41856.1"/>
    <property type="molecule type" value="Genomic_DNA"/>
</dbReference>
<gene>
    <name evidence="2" type="ORF">HX89_14150</name>
</gene>
<dbReference type="InterPro" id="IPR036724">
    <property type="entry name" value="Cobalamin-bd_sf"/>
</dbReference>
<protein>
    <recommendedName>
        <fullName evidence="1">B12-binding domain-containing protein</fullName>
    </recommendedName>
</protein>
<evidence type="ECO:0000313" key="3">
    <source>
        <dbReference type="Proteomes" id="UP000027986"/>
    </source>
</evidence>